<name>A0A832PNQ6_9RHOB</name>
<proteinExistence type="predicted"/>
<evidence type="ECO:0000259" key="1">
    <source>
        <dbReference type="SMART" id="SM00382"/>
    </source>
</evidence>
<dbReference type="AlphaFoldDB" id="A0A832PNQ6"/>
<feature type="domain" description="AAA+ ATPase" evidence="1">
    <location>
        <begin position="64"/>
        <end position="273"/>
    </location>
</feature>
<dbReference type="Proteomes" id="UP000580830">
    <property type="component" value="Unassembled WGS sequence"/>
</dbReference>
<dbReference type="GO" id="GO:0005524">
    <property type="term" value="F:ATP binding"/>
    <property type="evidence" value="ECO:0007669"/>
    <property type="project" value="UniProtKB-KW"/>
</dbReference>
<dbReference type="PANTHER" id="PTHR34301">
    <property type="entry name" value="DNA-BINDING PROTEIN-RELATED"/>
    <property type="match status" value="1"/>
</dbReference>
<dbReference type="SMART" id="SM00382">
    <property type="entry name" value="AAA"/>
    <property type="match status" value="1"/>
</dbReference>
<accession>A0A832PNQ6</accession>
<protein>
    <submittedName>
        <fullName evidence="2">ATP-binding protein</fullName>
    </submittedName>
</protein>
<evidence type="ECO:0000313" key="2">
    <source>
        <dbReference type="EMBL" id="HHW34401.1"/>
    </source>
</evidence>
<dbReference type="InterPro" id="IPR027417">
    <property type="entry name" value="P-loop_NTPase"/>
</dbReference>
<dbReference type="SUPFAM" id="SSF52540">
    <property type="entry name" value="P-loop containing nucleoside triphosphate hydrolases"/>
    <property type="match status" value="1"/>
</dbReference>
<dbReference type="InterPro" id="IPR003593">
    <property type="entry name" value="AAA+_ATPase"/>
</dbReference>
<evidence type="ECO:0000313" key="3">
    <source>
        <dbReference type="Proteomes" id="UP000580830"/>
    </source>
</evidence>
<dbReference type="InterPro" id="IPR041664">
    <property type="entry name" value="AAA_16"/>
</dbReference>
<dbReference type="RefSeq" id="WP_303730438.1">
    <property type="nucleotide sequence ID" value="NZ_DULP01000145.1"/>
</dbReference>
<reference evidence="2 3" key="1">
    <citation type="journal article" date="2020" name="Biotechnol. Biofuels">
        <title>New insights from the biogas microbiome by comprehensive genome-resolved metagenomics of nearly 1600 species originating from multiple anaerobic digesters.</title>
        <authorList>
            <person name="Campanaro S."/>
            <person name="Treu L."/>
            <person name="Rodriguez-R L.M."/>
            <person name="Kovalovszki A."/>
            <person name="Ziels R.M."/>
            <person name="Maus I."/>
            <person name="Zhu X."/>
            <person name="Kougias P.G."/>
            <person name="Basile A."/>
            <person name="Luo G."/>
            <person name="Schluter A."/>
            <person name="Konstantinidis K.T."/>
            <person name="Angelidaki I."/>
        </authorList>
    </citation>
    <scope>NUCLEOTIDE SEQUENCE [LARGE SCALE GENOMIC DNA]</scope>
    <source>
        <strain evidence="2">AS04akNAM_125</strain>
    </source>
</reference>
<keyword evidence="2" id="KW-0547">Nucleotide-binding</keyword>
<gene>
    <name evidence="2" type="ORF">GXX24_09740</name>
</gene>
<dbReference type="Gene3D" id="3.40.50.300">
    <property type="entry name" value="P-loop containing nucleotide triphosphate hydrolases"/>
    <property type="match status" value="1"/>
</dbReference>
<keyword evidence="2" id="KW-0067">ATP-binding</keyword>
<organism evidence="2 3">
    <name type="scientific">Paracoccus solventivorans</name>
    <dbReference type="NCBI Taxonomy" id="53463"/>
    <lineage>
        <taxon>Bacteria</taxon>
        <taxon>Pseudomonadati</taxon>
        <taxon>Pseudomonadota</taxon>
        <taxon>Alphaproteobacteria</taxon>
        <taxon>Rhodobacterales</taxon>
        <taxon>Paracoccaceae</taxon>
        <taxon>Paracoccus</taxon>
    </lineage>
</organism>
<dbReference type="PANTHER" id="PTHR34301:SF8">
    <property type="entry name" value="ATPASE DOMAIN-CONTAINING PROTEIN"/>
    <property type="match status" value="1"/>
</dbReference>
<dbReference type="EMBL" id="DULP01000145">
    <property type="protein sequence ID" value="HHW34401.1"/>
    <property type="molecule type" value="Genomic_DNA"/>
</dbReference>
<sequence length="438" mass="49155">MKSTDLTQHHQMDFGGMRPIGMPEADFGKALGRVLSPSRPLQSEEFLKGREQQLTGIKRALYQEGRHILIHGLRGVGKSSLAQTSAYSLPNTAEPIVIGCDEKSTFRSLMKEVFDQAEEKAPHLGKEVRQGRISFAQFGIGAQAQAQREYGPAETPASVNEAVRLIEYIESKVGKKLVVVIDEFDLISGREEQVSFTNFLKQISDRHVSATFIVCGIGESAQALMSAHASADRYFHTVNLGPLPWEARFEIVETAASALGILVDRDTVIRIARISNGFPHYVHFVSEHLFWSVFGSRGYKVTPEIYQEAISKAAAAMDMKLRGPYEKATQKYNNDYETILWAAADGHELRRRSTDIFVSYERIMRDRDEDALPRSRFNQRINALKKESHAAILTGTRAGWYEFSEMMIRGYVRLRAEIKGVELDDDHPAVSGANRTLD</sequence>
<dbReference type="Pfam" id="PF13191">
    <property type="entry name" value="AAA_16"/>
    <property type="match status" value="1"/>
</dbReference>
<comment type="caution">
    <text evidence="2">The sequence shown here is derived from an EMBL/GenBank/DDBJ whole genome shotgun (WGS) entry which is preliminary data.</text>
</comment>